<evidence type="ECO:0000256" key="1">
    <source>
        <dbReference type="ARBA" id="ARBA00023015"/>
    </source>
</evidence>
<keyword evidence="5" id="KW-1133">Transmembrane helix</keyword>
<dbReference type="InterPro" id="IPR040229">
    <property type="entry name" value="At3g27390-like"/>
</dbReference>
<dbReference type="InterPro" id="IPR035500">
    <property type="entry name" value="NHR-like_dom_sf"/>
</dbReference>
<sequence>MDGNVGLKLLGSSGQIMEPPRGFWASIWSFFCFLPFFVGLLLLGIVKGAIFCPLICLIMATGNSAVILGLWLAHTIWTYWCIVRSKQLGPVLKIVLCIGVTVLLILCPLVGIIGSIVGGAGYGFFAPLMATFKAVGEGKTDKFVHCIKDGTCSTIEGCFTVVRDLTDVCFHSYFSIMDDVRLHKPPNGERYEISLLYLLGAVLVGMAGITVDFLMITLIALFKSPYMLFKGWHRLFHDLIGREGPFLETACVPFAGLAILLWPAAVTGAVAASILSSFFLGGYAAVVTYQEFSLRMGLRYIVSSLSIYDEYSNDILDLPEGSWFPSRLQYRKTMPLHSSSFSRHSSFPREKQDAKAPPSRSVSFKNPVLELNPVKFLEHLFVECVCCGQKLVAEGVITHQDIEDTKSGKGGSKTVSIGLPAYCILRALLRSAKANSDGILLSDNTEITSTNRPKDTFFDWFFDPLLIMKQQIMTVNLTEDEEDYLCKLVLLAGDPIRVKEHARSPSHDERRRAELDAIARRLQGITKSISRYPTFKRRFDGLVKSLSEKLEKKMNGSQSVNGSQTRRSIARLFSQNSLGSKQSAQAADEELENGSQDV</sequence>
<evidence type="ECO:0000256" key="2">
    <source>
        <dbReference type="ARBA" id="ARBA00023163"/>
    </source>
</evidence>
<keyword evidence="2" id="KW-0804">Transcription</keyword>
<feature type="transmembrane region" description="Helical" evidence="5">
    <location>
        <begin position="243"/>
        <end position="262"/>
    </location>
</feature>
<feature type="transmembrane region" description="Helical" evidence="5">
    <location>
        <begin position="21"/>
        <end position="42"/>
    </location>
</feature>
<feature type="region of interest" description="Disordered" evidence="4">
    <location>
        <begin position="574"/>
        <end position="598"/>
    </location>
</feature>
<feature type="compositionally biased region" description="Polar residues" evidence="4">
    <location>
        <begin position="574"/>
        <end position="585"/>
    </location>
</feature>
<proteinExistence type="predicted"/>
<evidence type="ECO:0000313" key="6">
    <source>
        <dbReference type="EMBL" id="JAT57076.1"/>
    </source>
</evidence>
<dbReference type="PANTHER" id="PTHR31133:SF3">
    <property type="entry name" value="TRANSMEMBRANE PROTEIN"/>
    <property type="match status" value="1"/>
</dbReference>
<reference evidence="6" key="1">
    <citation type="submission" date="2015-07" db="EMBL/GenBank/DDBJ databases">
        <title>Transcriptome Assembly of Anthurium amnicola.</title>
        <authorList>
            <person name="Suzuki J."/>
        </authorList>
    </citation>
    <scope>NUCLEOTIDE SEQUENCE</scope>
</reference>
<dbReference type="EMBL" id="GDJX01010860">
    <property type="protein sequence ID" value="JAT57076.1"/>
    <property type="molecule type" value="Transcribed_RNA"/>
</dbReference>
<keyword evidence="5" id="KW-0472">Membrane</keyword>
<gene>
    <name evidence="6" type="primary">At3g27390_4</name>
    <name evidence="6" type="ORF">g.29929</name>
</gene>
<dbReference type="PANTHER" id="PTHR31133">
    <property type="entry name" value="MEMBRANE PROTEIN"/>
    <property type="match status" value="1"/>
</dbReference>
<keyword evidence="1" id="KW-0805">Transcription regulation</keyword>
<organism evidence="6">
    <name type="scientific">Anthurium amnicola</name>
    <dbReference type="NCBI Taxonomy" id="1678845"/>
    <lineage>
        <taxon>Eukaryota</taxon>
        <taxon>Viridiplantae</taxon>
        <taxon>Streptophyta</taxon>
        <taxon>Embryophyta</taxon>
        <taxon>Tracheophyta</taxon>
        <taxon>Spermatophyta</taxon>
        <taxon>Magnoliopsida</taxon>
        <taxon>Liliopsida</taxon>
        <taxon>Araceae</taxon>
        <taxon>Pothoideae</taxon>
        <taxon>Potheae</taxon>
        <taxon>Anthurium</taxon>
    </lineage>
</organism>
<dbReference type="AlphaFoldDB" id="A0A1D1YR33"/>
<dbReference type="SUPFAM" id="SSF48508">
    <property type="entry name" value="Nuclear receptor ligand-binding domain"/>
    <property type="match status" value="1"/>
</dbReference>
<feature type="transmembrane region" description="Helical" evidence="5">
    <location>
        <begin position="94"/>
        <end position="125"/>
    </location>
</feature>
<evidence type="ECO:0000256" key="4">
    <source>
        <dbReference type="SAM" id="MobiDB-lite"/>
    </source>
</evidence>
<feature type="transmembrane region" description="Helical" evidence="5">
    <location>
        <begin position="48"/>
        <end position="73"/>
    </location>
</feature>
<accession>A0A1D1YR33</accession>
<feature type="region of interest" description="Disordered" evidence="4">
    <location>
        <begin position="339"/>
        <end position="360"/>
    </location>
</feature>
<evidence type="ECO:0000256" key="5">
    <source>
        <dbReference type="SAM" id="Phobius"/>
    </source>
</evidence>
<name>A0A1D1YR33_9ARAE</name>
<keyword evidence="5" id="KW-0812">Transmembrane</keyword>
<feature type="transmembrane region" description="Helical" evidence="5">
    <location>
        <begin position="195"/>
        <end position="222"/>
    </location>
</feature>
<evidence type="ECO:0000256" key="3">
    <source>
        <dbReference type="ARBA" id="ARBA00023170"/>
    </source>
</evidence>
<protein>
    <submittedName>
        <fullName evidence="6">Putative membrane protein At3g27390</fullName>
    </submittedName>
</protein>
<feature type="transmembrane region" description="Helical" evidence="5">
    <location>
        <begin position="268"/>
        <end position="289"/>
    </location>
</feature>
<keyword evidence="3" id="KW-0675">Receptor</keyword>